<comment type="similarity">
    <text evidence="3">Belongs to the CTC1 family.</text>
</comment>
<evidence type="ECO:0000256" key="8">
    <source>
        <dbReference type="ARBA" id="ARBA00023242"/>
    </source>
</evidence>
<evidence type="ECO:0000256" key="6">
    <source>
        <dbReference type="ARBA" id="ARBA00022895"/>
    </source>
</evidence>
<evidence type="ECO:0000256" key="5">
    <source>
        <dbReference type="ARBA" id="ARBA00022454"/>
    </source>
</evidence>
<evidence type="ECO:0000256" key="4">
    <source>
        <dbReference type="ARBA" id="ARBA00016175"/>
    </source>
</evidence>
<dbReference type="InterPro" id="IPR042617">
    <property type="entry name" value="CTC1-like"/>
</dbReference>
<evidence type="ECO:0000256" key="7">
    <source>
        <dbReference type="ARBA" id="ARBA00023125"/>
    </source>
</evidence>
<keyword evidence="6" id="KW-0779">Telomere</keyword>
<dbReference type="Proteomes" id="UP000740926">
    <property type="component" value="Unassembled WGS sequence"/>
</dbReference>
<dbReference type="EMBL" id="JAANIU010000322">
    <property type="protein sequence ID" value="KAG1573138.1"/>
    <property type="molecule type" value="Genomic_DNA"/>
</dbReference>
<organism evidence="9 10">
    <name type="scientific">Rhizopus delemar</name>
    <dbReference type="NCBI Taxonomy" id="936053"/>
    <lineage>
        <taxon>Eukaryota</taxon>
        <taxon>Fungi</taxon>
        <taxon>Fungi incertae sedis</taxon>
        <taxon>Mucoromycota</taxon>
        <taxon>Mucoromycotina</taxon>
        <taxon>Mucoromycetes</taxon>
        <taxon>Mucorales</taxon>
        <taxon>Mucorineae</taxon>
        <taxon>Rhizopodaceae</taxon>
        <taxon>Rhizopus</taxon>
    </lineage>
</organism>
<gene>
    <name evidence="9" type="ORF">G6F50_003119</name>
</gene>
<sequence length="1145" mass="129554">MAESILYTVKDLLSKEYSICSSTGGDSLRGKLEIVLEDNENDDPKGTVLLVDSRTRQSIHCNVDVVRSDILNIQVIITCWNYIYCEASNTQYLEFQLKDVYHLKANENTSILDECLGFDHFDFEDSLEQDTKLYLPENDILLPENAGINIVGKVVNISIIYNLLDLPSAFFIQLAAKESSVASMTIMFRGNDLIEYYHSFLIDCIYAFHNIRLSSAFDTKDRHKKVFEYDSKHSSVQMITLQQYQKAVLTAPPVTSFTQRVGHSNTSKIVRIVRVIDAILGIYEVNNGDILYLFDSPKYTPTRPFRTSTTLRLDHVHEVSVKSNNEYGSSLFEGLWEANRQQYPDGSIGYNVIAACSRSHLQVLSFPNHCDTLQTIHQWLTVDSLIEIYKSMFHLHLPDVLRLLEIYAPLFKNFSDMPELLEAIQTLRQHFKELNNKPARPSIRSSITRFLNNDCDCATISYSDDQLRDTTAAEDTIYINTCPILSTAIRHITQKAQELDASKAIGASTKFEIANVSTLTVEYNEGSEHAILGIILTLEDGKIYFSDNKTRFPLLITGTVDIPIYDGLYLLKRFHWFKEDLSCTKAETKIPLFFEYLSCSEHDLFLVHGSINHKLTFSCSSILNPNSVSHFLVSENGQMTLQDDIYHILHVTAVYPTEIISVYTGHTCLNSRVEALLYSIGNGDIGKTKIELILNSDKGGLKYKNVLKLSRWCVIKGLVNAEVQELDKTEHTIYPIHVKANMDSTKPNHIVLHCVQLNTGVYCPPDSIFSISDLIFANVDSRTPGNGQDGTSSNMVNVNGIVVTKCFTQGYGKIPDNSHDTTLFKQFGIGTGKHNRKLYVRLRQPNSLETVDIYLELKDVEYPVGLVLGASVIFRNLTRKQNVDPSVKLYCVDSEQTTIEIQSTEPLDESSVTSLYPSIQTISKFYSEMSDSAKMSILRILCSVKSFHFLCLEVKCINCKSFVRKGECIKSCVDSQKKIIASASVEICDGTGVAQVYIDGERLILSLLQLTLIQKEKLKEIALQYGKIKYTEREKVRLTAEEEGFDEDEDEDAMSERLAHDEFLKDICYQSKKLQFYLYANLLKARNHQTEGEDDLLKKLGLYALNISENGHTLSTLMRQKPTLRAVEIEAIDPSAVARVFLNKM</sequence>
<dbReference type="PANTHER" id="PTHR14865">
    <property type="entry name" value="CST COMPLEX SUBUNIT CTC1"/>
    <property type="match status" value="1"/>
</dbReference>
<evidence type="ECO:0000256" key="1">
    <source>
        <dbReference type="ARBA" id="ARBA00004123"/>
    </source>
</evidence>
<comment type="caution">
    <text evidence="9">The sequence shown here is derived from an EMBL/GenBank/DDBJ whole genome shotgun (WGS) entry which is preliminary data.</text>
</comment>
<reference evidence="9 10" key="1">
    <citation type="journal article" date="2020" name="Microb. Genom.">
        <title>Genetic diversity of clinical and environmental Mucorales isolates obtained from an investigation of mucormycosis cases among solid organ transplant recipients.</title>
        <authorList>
            <person name="Nguyen M.H."/>
            <person name="Kaul D."/>
            <person name="Muto C."/>
            <person name="Cheng S.J."/>
            <person name="Richter R.A."/>
            <person name="Bruno V.M."/>
            <person name="Liu G."/>
            <person name="Beyhan S."/>
            <person name="Sundermann A.J."/>
            <person name="Mounaud S."/>
            <person name="Pasculle A.W."/>
            <person name="Nierman W.C."/>
            <person name="Driscoll E."/>
            <person name="Cumbie R."/>
            <person name="Clancy C.J."/>
            <person name="Dupont C.L."/>
        </authorList>
    </citation>
    <scope>NUCLEOTIDE SEQUENCE [LARGE SCALE GENOMIC DNA]</scope>
    <source>
        <strain evidence="9 10">GL24</strain>
    </source>
</reference>
<dbReference type="GO" id="GO:0003697">
    <property type="term" value="F:single-stranded DNA binding"/>
    <property type="evidence" value="ECO:0007669"/>
    <property type="project" value="InterPro"/>
</dbReference>
<name>A0A9P6Z8S4_9FUNG</name>
<dbReference type="GO" id="GO:0042162">
    <property type="term" value="F:telomeric DNA binding"/>
    <property type="evidence" value="ECO:0007669"/>
    <property type="project" value="TreeGrafter"/>
</dbReference>
<keyword evidence="5" id="KW-0158">Chromosome</keyword>
<dbReference type="PANTHER" id="PTHR14865:SF2">
    <property type="entry name" value="CST COMPLEX SUBUNIT CTC1"/>
    <property type="match status" value="1"/>
</dbReference>
<dbReference type="GO" id="GO:0045740">
    <property type="term" value="P:positive regulation of DNA replication"/>
    <property type="evidence" value="ECO:0007669"/>
    <property type="project" value="TreeGrafter"/>
</dbReference>
<dbReference type="GO" id="GO:0010833">
    <property type="term" value="P:telomere maintenance via telomere lengthening"/>
    <property type="evidence" value="ECO:0007669"/>
    <property type="project" value="TreeGrafter"/>
</dbReference>
<protein>
    <recommendedName>
        <fullName evidence="4">CST complex subunit CTC1</fullName>
    </recommendedName>
</protein>
<evidence type="ECO:0000313" key="9">
    <source>
        <dbReference type="EMBL" id="KAG1573138.1"/>
    </source>
</evidence>
<dbReference type="Pfam" id="PF15489">
    <property type="entry name" value="CTC1"/>
    <property type="match status" value="1"/>
</dbReference>
<keyword evidence="10" id="KW-1185">Reference proteome</keyword>
<comment type="subcellular location">
    <subcellularLocation>
        <location evidence="2">Chromosome</location>
        <location evidence="2">Telomere</location>
    </subcellularLocation>
    <subcellularLocation>
        <location evidence="1">Nucleus</location>
    </subcellularLocation>
</comment>
<keyword evidence="8" id="KW-0539">Nucleus</keyword>
<evidence type="ECO:0000256" key="2">
    <source>
        <dbReference type="ARBA" id="ARBA00004574"/>
    </source>
</evidence>
<evidence type="ECO:0000256" key="3">
    <source>
        <dbReference type="ARBA" id="ARBA00006332"/>
    </source>
</evidence>
<dbReference type="GO" id="GO:1990879">
    <property type="term" value="C:CST complex"/>
    <property type="evidence" value="ECO:0007669"/>
    <property type="project" value="TreeGrafter"/>
</dbReference>
<accession>A0A9P6Z8S4</accession>
<proteinExistence type="inferred from homology"/>
<evidence type="ECO:0000313" key="10">
    <source>
        <dbReference type="Proteomes" id="UP000740926"/>
    </source>
</evidence>
<dbReference type="InterPro" id="IPR029156">
    <property type="entry name" value="CTC1"/>
</dbReference>
<dbReference type="AlphaFoldDB" id="A0A9P6Z8S4"/>
<keyword evidence="7" id="KW-0238">DNA-binding</keyword>